<dbReference type="RefSeq" id="WP_220376821.1">
    <property type="nucleotide sequence ID" value="NZ_QTTN01000021.1"/>
</dbReference>
<dbReference type="InterPro" id="IPR029058">
    <property type="entry name" value="AB_hydrolase_fold"/>
</dbReference>
<gene>
    <name evidence="6" type="ORF">A8990_12131</name>
</gene>
<sequence length="213" mass="23420">MLSVSSIRFTLIVTLILGVTATAGGAKAQAGAFHAYAFVQAPSEQPQSESDKTAIRPFQLHIPDEALADLRKRILATRWPDKETVPDQTQGPQLATMQKLAKYWANDYDWRKFETKLNSLPMFVTNIDGEDIQFIHVKSKHEGALPILLMHGWPGSIVEMLKIIDPLTNPTAYGGKASDAFDVVIPSMPGHGFSSKPSTTGWTPDRIAKAYAE</sequence>
<proteinExistence type="inferred from homology"/>
<dbReference type="GO" id="GO:0004301">
    <property type="term" value="F:epoxide hydrolase activity"/>
    <property type="evidence" value="ECO:0007669"/>
    <property type="project" value="TreeGrafter"/>
</dbReference>
<accession>A0A3D9RTZ3</accession>
<dbReference type="Proteomes" id="UP000256304">
    <property type="component" value="Unassembled WGS sequence"/>
</dbReference>
<evidence type="ECO:0000256" key="1">
    <source>
        <dbReference type="ARBA" id="ARBA00010088"/>
    </source>
</evidence>
<feature type="signal peptide" evidence="4">
    <location>
        <begin position="1"/>
        <end position="28"/>
    </location>
</feature>
<dbReference type="PANTHER" id="PTHR21661">
    <property type="entry name" value="EPOXIDE HYDROLASE 1-RELATED"/>
    <property type="match status" value="1"/>
</dbReference>
<protein>
    <submittedName>
        <fullName evidence="6">Epoxide hydrolase-like protein</fullName>
    </submittedName>
</protein>
<keyword evidence="2" id="KW-0058">Aromatic hydrocarbons catabolism</keyword>
<name>A0A3D9RTZ3_9BACL</name>
<evidence type="ECO:0000256" key="4">
    <source>
        <dbReference type="SAM" id="SignalP"/>
    </source>
</evidence>
<feature type="domain" description="Epoxide hydrolase N-terminal" evidence="5">
    <location>
        <begin position="55"/>
        <end position="160"/>
    </location>
</feature>
<dbReference type="AlphaFoldDB" id="A0A3D9RTZ3"/>
<feature type="chain" id="PRO_5017692097" evidence="4">
    <location>
        <begin position="29"/>
        <end position="213"/>
    </location>
</feature>
<dbReference type="PANTHER" id="PTHR21661:SF35">
    <property type="entry name" value="EPOXIDE HYDROLASE"/>
    <property type="match status" value="1"/>
</dbReference>
<dbReference type="InterPro" id="IPR010497">
    <property type="entry name" value="Epoxide_hydro_N"/>
</dbReference>
<evidence type="ECO:0000256" key="3">
    <source>
        <dbReference type="ARBA" id="ARBA00022801"/>
    </source>
</evidence>
<organism evidence="6 7">
    <name type="scientific">Paenibacillus taihuensis</name>
    <dbReference type="NCBI Taxonomy" id="1156355"/>
    <lineage>
        <taxon>Bacteria</taxon>
        <taxon>Bacillati</taxon>
        <taxon>Bacillota</taxon>
        <taxon>Bacilli</taxon>
        <taxon>Bacillales</taxon>
        <taxon>Paenibacillaceae</taxon>
        <taxon>Paenibacillus</taxon>
    </lineage>
</organism>
<keyword evidence="3 6" id="KW-0378">Hydrolase</keyword>
<evidence type="ECO:0000313" key="7">
    <source>
        <dbReference type="Proteomes" id="UP000256304"/>
    </source>
</evidence>
<evidence type="ECO:0000259" key="5">
    <source>
        <dbReference type="Pfam" id="PF06441"/>
    </source>
</evidence>
<comment type="caution">
    <text evidence="6">The sequence shown here is derived from an EMBL/GenBank/DDBJ whole genome shotgun (WGS) entry which is preliminary data.</text>
</comment>
<evidence type="ECO:0000256" key="2">
    <source>
        <dbReference type="ARBA" id="ARBA00022797"/>
    </source>
</evidence>
<reference evidence="6 7" key="1">
    <citation type="submission" date="2018-08" db="EMBL/GenBank/DDBJ databases">
        <title>Genomic Encyclopedia of Type Strains, Phase III (KMG-III): the genomes of soil and plant-associated and newly described type strains.</title>
        <authorList>
            <person name="Whitman W."/>
        </authorList>
    </citation>
    <scope>NUCLEOTIDE SEQUENCE [LARGE SCALE GENOMIC DNA]</scope>
    <source>
        <strain evidence="6 7">CGMCC 1.10966</strain>
    </source>
</reference>
<keyword evidence="4" id="KW-0732">Signal</keyword>
<dbReference type="Gene3D" id="3.40.50.1820">
    <property type="entry name" value="alpha/beta hydrolase"/>
    <property type="match status" value="1"/>
</dbReference>
<dbReference type="EMBL" id="QTTN01000021">
    <property type="protein sequence ID" value="REE80182.1"/>
    <property type="molecule type" value="Genomic_DNA"/>
</dbReference>
<dbReference type="GO" id="GO:0097176">
    <property type="term" value="P:epoxide metabolic process"/>
    <property type="evidence" value="ECO:0007669"/>
    <property type="project" value="TreeGrafter"/>
</dbReference>
<dbReference type="Pfam" id="PF06441">
    <property type="entry name" value="EHN"/>
    <property type="match status" value="1"/>
</dbReference>
<dbReference type="SUPFAM" id="SSF53474">
    <property type="entry name" value="alpha/beta-Hydrolases"/>
    <property type="match status" value="1"/>
</dbReference>
<comment type="similarity">
    <text evidence="1">Belongs to the peptidase S33 family.</text>
</comment>
<evidence type="ECO:0000313" key="6">
    <source>
        <dbReference type="EMBL" id="REE80182.1"/>
    </source>
</evidence>
<keyword evidence="7" id="KW-1185">Reference proteome</keyword>